<keyword evidence="2" id="KW-1185">Reference proteome</keyword>
<proteinExistence type="predicted"/>
<dbReference type="Proteomes" id="UP001230426">
    <property type="component" value="Unassembled WGS sequence"/>
</dbReference>
<name>A0ABT9RIN4_9ACTN</name>
<organism evidence="1 2">
    <name type="scientific">Streptosporangium brasiliense</name>
    <dbReference type="NCBI Taxonomy" id="47480"/>
    <lineage>
        <taxon>Bacteria</taxon>
        <taxon>Bacillati</taxon>
        <taxon>Actinomycetota</taxon>
        <taxon>Actinomycetes</taxon>
        <taxon>Streptosporangiales</taxon>
        <taxon>Streptosporangiaceae</taxon>
        <taxon>Streptosporangium</taxon>
    </lineage>
</organism>
<reference evidence="1 2" key="1">
    <citation type="submission" date="2023-07" db="EMBL/GenBank/DDBJ databases">
        <title>Sequencing the genomes of 1000 actinobacteria strains.</title>
        <authorList>
            <person name="Klenk H.-P."/>
        </authorList>
    </citation>
    <scope>NUCLEOTIDE SEQUENCE [LARGE SCALE GENOMIC DNA]</scope>
    <source>
        <strain evidence="1 2">DSM 44109</strain>
    </source>
</reference>
<protein>
    <submittedName>
        <fullName evidence="1">Uncharacterized protein</fullName>
    </submittedName>
</protein>
<comment type="caution">
    <text evidence="1">The sequence shown here is derived from an EMBL/GenBank/DDBJ whole genome shotgun (WGS) entry which is preliminary data.</text>
</comment>
<gene>
    <name evidence="1" type="ORF">J2S55_007476</name>
</gene>
<sequence length="62" mass="6828">MPRKARDADRGELAEVFTADDHARGPAGRLDFTAAGTFWTHDFWTHGARPEDAVAALSAFRL</sequence>
<dbReference type="EMBL" id="JAUSRB010000002">
    <property type="protein sequence ID" value="MDP9868210.1"/>
    <property type="molecule type" value="Genomic_DNA"/>
</dbReference>
<evidence type="ECO:0000313" key="1">
    <source>
        <dbReference type="EMBL" id="MDP9868210.1"/>
    </source>
</evidence>
<accession>A0ABT9RIN4</accession>
<dbReference type="RefSeq" id="WP_306870816.1">
    <property type="nucleotide sequence ID" value="NZ_JAUSRB010000002.1"/>
</dbReference>
<evidence type="ECO:0000313" key="2">
    <source>
        <dbReference type="Proteomes" id="UP001230426"/>
    </source>
</evidence>